<evidence type="ECO:0000256" key="4">
    <source>
        <dbReference type="ARBA" id="ARBA00022801"/>
    </source>
</evidence>
<comment type="function">
    <text evidence="7">Metal-dependent phosphatase that shows phosphatase activity against several substrates, including fructose-1-phosphate and fructose-6-phosphate. Its preference for fructose-1-phosphate, a strong glycating agent that causes DNA damage rather than a canonical yeast metabolite, suggests a damage-control function in hexose phosphate metabolism.</text>
</comment>
<dbReference type="Gene3D" id="1.20.930.60">
    <property type="match status" value="1"/>
</dbReference>
<evidence type="ECO:0000256" key="2">
    <source>
        <dbReference type="ARBA" id="ARBA00009519"/>
    </source>
</evidence>
<organism evidence="9 10">
    <name type="scientific">Tuber aestivum</name>
    <name type="common">summer truffle</name>
    <dbReference type="NCBI Taxonomy" id="59557"/>
    <lineage>
        <taxon>Eukaryota</taxon>
        <taxon>Fungi</taxon>
        <taxon>Dikarya</taxon>
        <taxon>Ascomycota</taxon>
        <taxon>Pezizomycotina</taxon>
        <taxon>Pezizomycetes</taxon>
        <taxon>Pezizales</taxon>
        <taxon>Tuberaceae</taxon>
        <taxon>Tuber</taxon>
    </lineage>
</organism>
<evidence type="ECO:0000313" key="9">
    <source>
        <dbReference type="EMBL" id="CUS10080.1"/>
    </source>
</evidence>
<evidence type="ECO:0000256" key="7">
    <source>
        <dbReference type="RuleBase" id="RU367030"/>
    </source>
</evidence>
<sequence>MDPGLTEEPYRTSDKNSFAYVSARDRWPVILTQAVDDVYKHRVDSEDSNHGPEGGKIIAKIAQLKFELQHNRLITPLEDDGGDDIRGYNEELDKLGNPKWFDAPWLFAECYLYRRLNTFFTNSETWKTHDVFHVRKAAAFRSSRAAVIELASKYRQIISSLENSGDPADTTDGAREEREKKLFTDMCEICLWGNATDLSLLTSLTYADIQQLQEHNAREEARKYILVNHADKVYDLLKKQRDEGKVGRIDIVLDNSGFELFVDFILGGYLLAAGFATEIIFHPKSLPWFVSDVLPGDFMSLINALRDPASYFDSPRDGRSADKVQETPLSDSQESDLKYLFSEWSELHTEGKFLLRPNRFWTTAASYWRLPSVAPQLFQDLKQSELVIFKGDLNYRKLTADAAWNPTTSFSKAIGELGRLGSGVRVLALRTCKADVVVGLDDEVDAELRSGDSEERKRKWAWTGKWAVIQFWDGKL</sequence>
<dbReference type="AlphaFoldDB" id="A0A292PUD3"/>
<evidence type="ECO:0000256" key="5">
    <source>
        <dbReference type="ARBA" id="ARBA00023211"/>
    </source>
</evidence>
<accession>A0A292PUD3</accession>
<reference evidence="9" key="1">
    <citation type="submission" date="2015-10" db="EMBL/GenBank/DDBJ databases">
        <authorList>
            <person name="Regsiter A."/>
            <person name="william w."/>
        </authorList>
    </citation>
    <scope>NUCLEOTIDE SEQUENCE</scope>
    <source>
        <strain evidence="9">Montdore</strain>
    </source>
</reference>
<protein>
    <recommendedName>
        <fullName evidence="7">Sugar phosphate phosphatase</fullName>
        <ecNumber evidence="7">3.1.3.-</ecNumber>
    </recommendedName>
</protein>
<keyword evidence="4 7" id="KW-0378">Hydrolase</keyword>
<dbReference type="GO" id="GO:0097023">
    <property type="term" value="F:fructose 6-phosphate aldolase activity"/>
    <property type="evidence" value="ECO:0007669"/>
    <property type="project" value="RHEA"/>
</dbReference>
<dbReference type="InterPro" id="IPR039763">
    <property type="entry name" value="ARMT1"/>
</dbReference>
<name>A0A292PUD3_9PEZI</name>
<dbReference type="InterPro" id="IPR002791">
    <property type="entry name" value="ARMT1-like_metal-bd"/>
</dbReference>
<dbReference type="EC" id="3.1.3.-" evidence="7"/>
<dbReference type="GO" id="GO:0006974">
    <property type="term" value="P:DNA damage response"/>
    <property type="evidence" value="ECO:0007669"/>
    <property type="project" value="TreeGrafter"/>
</dbReference>
<comment type="similarity">
    <text evidence="2 7">Belongs to the damage-control phosphatase family. Sugar phosphate phosphatase III subfamily.</text>
</comment>
<dbReference type="GO" id="GO:0005634">
    <property type="term" value="C:nucleus"/>
    <property type="evidence" value="ECO:0007669"/>
    <property type="project" value="TreeGrafter"/>
</dbReference>
<keyword evidence="5 7" id="KW-0464">Manganese</keyword>
<evidence type="ECO:0000256" key="3">
    <source>
        <dbReference type="ARBA" id="ARBA00022723"/>
    </source>
</evidence>
<feature type="domain" description="Damage-control phosphatase ARMT1-like metal-binding" evidence="8">
    <location>
        <begin position="23"/>
        <end position="445"/>
    </location>
</feature>
<dbReference type="Gene3D" id="3.40.50.10880">
    <property type="entry name" value="Uncharacterised protein PF01937, DUF89, domain 3"/>
    <property type="match status" value="1"/>
</dbReference>
<dbReference type="FunFam" id="1.20.930.60:FF:000002">
    <property type="entry name" value="Protein-glutamate O-methyltransferase C1393.13"/>
    <property type="match status" value="1"/>
</dbReference>
<dbReference type="EMBL" id="LN891058">
    <property type="protein sequence ID" value="CUS10080.1"/>
    <property type="molecule type" value="Genomic_DNA"/>
</dbReference>
<comment type="domain">
    <text evidence="7">Subfamily III proteins have a conserved RTxK motif about 40-50 residues from the C-terminus; the threonine may be replaced by serine or cysteine.</text>
</comment>
<dbReference type="SUPFAM" id="SSF111321">
    <property type="entry name" value="AF1104-like"/>
    <property type="match status" value="1"/>
</dbReference>
<comment type="cofactor">
    <cofactor evidence="7">
        <name>Mn(2+)</name>
        <dbReference type="ChEBI" id="CHEBI:29035"/>
    </cofactor>
    <cofactor evidence="7">
        <name>Ni(2+)</name>
        <dbReference type="ChEBI" id="CHEBI:49786"/>
    </cofactor>
</comment>
<dbReference type="InterPro" id="IPR036075">
    <property type="entry name" value="ARMT-1-like_metal-bd_sf"/>
</dbReference>
<dbReference type="PANTHER" id="PTHR12260:SF6">
    <property type="entry name" value="DAMAGE-CONTROL PHOSPHATASE ARMT1"/>
    <property type="match status" value="1"/>
</dbReference>
<evidence type="ECO:0000313" key="10">
    <source>
        <dbReference type="Proteomes" id="UP001412239"/>
    </source>
</evidence>
<keyword evidence="3 7" id="KW-0479">Metal-binding</keyword>
<proteinExistence type="inferred from homology"/>
<evidence type="ECO:0000259" key="8">
    <source>
        <dbReference type="Pfam" id="PF01937"/>
    </source>
</evidence>
<comment type="catalytic activity">
    <reaction evidence="6 7">
        <text>beta-D-fructose 6-phosphate = dihydroxyacetone + D-glyceraldehyde 3-phosphate</text>
        <dbReference type="Rhea" id="RHEA:28002"/>
        <dbReference type="ChEBI" id="CHEBI:16016"/>
        <dbReference type="ChEBI" id="CHEBI:57634"/>
        <dbReference type="ChEBI" id="CHEBI:59776"/>
    </reaction>
</comment>
<dbReference type="GO" id="GO:0046872">
    <property type="term" value="F:metal ion binding"/>
    <property type="evidence" value="ECO:0007669"/>
    <property type="project" value="UniProtKB-UniRule"/>
</dbReference>
<gene>
    <name evidence="9" type="ORF">GSTUAT00005845001</name>
</gene>
<comment type="catalytic activity">
    <reaction evidence="1 7">
        <text>beta-D-fructose 1-phosphate + H2O = D-fructose + phosphate</text>
        <dbReference type="Rhea" id="RHEA:35603"/>
        <dbReference type="ChEBI" id="CHEBI:15377"/>
        <dbReference type="ChEBI" id="CHEBI:37721"/>
        <dbReference type="ChEBI" id="CHEBI:43474"/>
        <dbReference type="ChEBI" id="CHEBI:138881"/>
    </reaction>
</comment>
<dbReference type="Pfam" id="PF01937">
    <property type="entry name" value="ARMT1-like_dom"/>
    <property type="match status" value="1"/>
</dbReference>
<evidence type="ECO:0000256" key="1">
    <source>
        <dbReference type="ARBA" id="ARBA00001326"/>
    </source>
</evidence>
<dbReference type="Proteomes" id="UP001412239">
    <property type="component" value="Unassembled WGS sequence"/>
</dbReference>
<keyword evidence="10" id="KW-1185">Reference proteome</keyword>
<dbReference type="PANTHER" id="PTHR12260">
    <property type="entry name" value="DAMAGE-CONTROL PHOSPHATASE ARMT1"/>
    <property type="match status" value="1"/>
</dbReference>
<dbReference type="GO" id="GO:0103026">
    <property type="term" value="F:fructose-1-phosphatase activity"/>
    <property type="evidence" value="ECO:0007669"/>
    <property type="project" value="RHEA"/>
</dbReference>
<evidence type="ECO:0000256" key="6">
    <source>
        <dbReference type="ARBA" id="ARBA00048809"/>
    </source>
</evidence>